<evidence type="ECO:0000313" key="2">
    <source>
        <dbReference type="Proteomes" id="UP001172386"/>
    </source>
</evidence>
<accession>A0ACC3AFJ8</accession>
<keyword evidence="2" id="KW-1185">Reference proteome</keyword>
<name>A0ACC3AFJ8_9EURO</name>
<dbReference type="EMBL" id="JAPDRQ010000022">
    <property type="protein sequence ID" value="KAJ9661494.1"/>
    <property type="molecule type" value="Genomic_DNA"/>
</dbReference>
<comment type="caution">
    <text evidence="1">The sequence shown here is derived from an EMBL/GenBank/DDBJ whole genome shotgun (WGS) entry which is preliminary data.</text>
</comment>
<protein>
    <submittedName>
        <fullName evidence="1">Uncharacterized protein</fullName>
    </submittedName>
</protein>
<gene>
    <name evidence="1" type="ORF">H2198_001874</name>
</gene>
<proteinExistence type="predicted"/>
<dbReference type="Proteomes" id="UP001172386">
    <property type="component" value="Unassembled WGS sequence"/>
</dbReference>
<sequence length="565" mass="63010">MSQRSHKTGVTRTKSNDENDLETRGLCLLSLDGGGVRGLSTLYLLRALMRRLNDERQEVKLAHVKPCDVFDLIGGTSTGGLIAIMLGRLEMDVDECIVAYKALMEAVFEKKQSFLPVGLGGMIKPQFSSKELEKAVKSVIESRGEVTGQQISVDEPFHIKAEDEDSRKCRVFVCAQAKETGWITLLKSYRRKGDDPGEATIWQAALATSAATGFFDKVKIGDRWYVDGAMGANNPANQVQNEAANIWCEMTGELEPLVKCFISLGTGNGGINPISDRAYKFLTKTLVAVATATKGIEKDVSARWRKYQDTRYFRFNVEQGLQMVGLAEYKEKGLMEAVTADYLESQAPRIHSCVTNLRTKKYPPNRAFCIEQEELQAQKAQKLQPKSKTMTTTEISELMDRANANLKKSHATITHGDLIKAYTDFNSVFRAKSNQHPPAPPKELAQISNKLRSTCLRLSHSLNVTPTQRMTYVLEAEKFGKRALETAIASRNNDRVVQMAFYLTCIKARELQLRSDDAQFRSPTPSEKDDAKEAISVAWATLRSIENVDMSLYDTMARESISQLG</sequence>
<organism evidence="1 2">
    <name type="scientific">Neophaeococcomyces mojaviensis</name>
    <dbReference type="NCBI Taxonomy" id="3383035"/>
    <lineage>
        <taxon>Eukaryota</taxon>
        <taxon>Fungi</taxon>
        <taxon>Dikarya</taxon>
        <taxon>Ascomycota</taxon>
        <taxon>Pezizomycotina</taxon>
        <taxon>Eurotiomycetes</taxon>
        <taxon>Chaetothyriomycetidae</taxon>
        <taxon>Chaetothyriales</taxon>
        <taxon>Chaetothyriales incertae sedis</taxon>
        <taxon>Neophaeococcomyces</taxon>
    </lineage>
</organism>
<evidence type="ECO:0000313" key="1">
    <source>
        <dbReference type="EMBL" id="KAJ9661494.1"/>
    </source>
</evidence>
<reference evidence="1" key="1">
    <citation type="submission" date="2022-10" db="EMBL/GenBank/DDBJ databases">
        <title>Culturing micro-colonial fungi from biological soil crusts in the Mojave desert and describing Neophaeococcomyces mojavensis, and introducing the new genera and species Taxawa tesnikishii.</title>
        <authorList>
            <person name="Kurbessoian T."/>
            <person name="Stajich J.E."/>
        </authorList>
    </citation>
    <scope>NUCLEOTIDE SEQUENCE</scope>
    <source>
        <strain evidence="1">JES_112</strain>
    </source>
</reference>